<proteinExistence type="predicted"/>
<evidence type="ECO:0000256" key="1">
    <source>
        <dbReference type="SAM" id="MobiDB-lite"/>
    </source>
</evidence>
<dbReference type="AlphaFoldDB" id="A0A0F9M453"/>
<sequence length="252" mass="27430">MTLAAAFPITINDYKNGYIFINDGPGEGYMYDIVSTSGGFGEDVTVKFKIKEQIVVALTTSSQATLIKNIHENVNLPQGDPWDIIVGVCPVAVPANEYFWCQVRGPAVVLQAGGLFAGRGIMLSQRKPGAVEVLKQVIPVEKHMPRELASAATEGTPFQQKAIEQRFDVDFPYAPTDPEILTEFAGRATIPERVLGYCINPRVRGHRSSRRLLSNASTLTSLMHQPTPRFSRSSPVRQPSLSVSSGTASTPV</sequence>
<protein>
    <submittedName>
        <fullName evidence="2">Uncharacterized protein</fullName>
    </submittedName>
</protein>
<dbReference type="EMBL" id="LAZR01009641">
    <property type="protein sequence ID" value="KKM71415.1"/>
    <property type="molecule type" value="Genomic_DNA"/>
</dbReference>
<name>A0A0F9M453_9ZZZZ</name>
<organism evidence="2">
    <name type="scientific">marine sediment metagenome</name>
    <dbReference type="NCBI Taxonomy" id="412755"/>
    <lineage>
        <taxon>unclassified sequences</taxon>
        <taxon>metagenomes</taxon>
        <taxon>ecological metagenomes</taxon>
    </lineage>
</organism>
<accession>A0A0F9M453</accession>
<gene>
    <name evidence="2" type="ORF">LCGC14_1430860</name>
</gene>
<feature type="region of interest" description="Disordered" evidence="1">
    <location>
        <begin position="217"/>
        <end position="252"/>
    </location>
</feature>
<comment type="caution">
    <text evidence="2">The sequence shown here is derived from an EMBL/GenBank/DDBJ whole genome shotgun (WGS) entry which is preliminary data.</text>
</comment>
<reference evidence="2" key="1">
    <citation type="journal article" date="2015" name="Nature">
        <title>Complex archaea that bridge the gap between prokaryotes and eukaryotes.</title>
        <authorList>
            <person name="Spang A."/>
            <person name="Saw J.H."/>
            <person name="Jorgensen S.L."/>
            <person name="Zaremba-Niedzwiedzka K."/>
            <person name="Martijn J."/>
            <person name="Lind A.E."/>
            <person name="van Eijk R."/>
            <person name="Schleper C."/>
            <person name="Guy L."/>
            <person name="Ettema T.J."/>
        </authorList>
    </citation>
    <scope>NUCLEOTIDE SEQUENCE</scope>
</reference>
<evidence type="ECO:0000313" key="2">
    <source>
        <dbReference type="EMBL" id="KKM71415.1"/>
    </source>
</evidence>